<evidence type="ECO:0000313" key="3">
    <source>
        <dbReference type="Proteomes" id="UP001430356"/>
    </source>
</evidence>
<feature type="transmembrane region" description="Helical" evidence="1">
    <location>
        <begin position="109"/>
        <end position="134"/>
    </location>
</feature>
<feature type="transmembrane region" description="Helical" evidence="1">
    <location>
        <begin position="7"/>
        <end position="27"/>
    </location>
</feature>
<organism evidence="2 3">
    <name type="scientific">Novymonas esmeraldas</name>
    <dbReference type="NCBI Taxonomy" id="1808958"/>
    <lineage>
        <taxon>Eukaryota</taxon>
        <taxon>Discoba</taxon>
        <taxon>Euglenozoa</taxon>
        <taxon>Kinetoplastea</taxon>
        <taxon>Metakinetoplastina</taxon>
        <taxon>Trypanosomatida</taxon>
        <taxon>Trypanosomatidae</taxon>
        <taxon>Novymonas</taxon>
    </lineage>
</organism>
<name>A0AAW0EWK9_9TRYP</name>
<gene>
    <name evidence="2" type="ORF">NESM_000696600</name>
</gene>
<feature type="transmembrane region" description="Helical" evidence="1">
    <location>
        <begin position="81"/>
        <end position="102"/>
    </location>
</feature>
<comment type="caution">
    <text evidence="2">The sequence shown here is derived from an EMBL/GenBank/DDBJ whole genome shotgun (WGS) entry which is preliminary data.</text>
</comment>
<keyword evidence="1" id="KW-1133">Transmembrane helix</keyword>
<dbReference type="EMBL" id="JAECZO010000107">
    <property type="protein sequence ID" value="KAK7197472.1"/>
    <property type="molecule type" value="Genomic_DNA"/>
</dbReference>
<evidence type="ECO:0000256" key="1">
    <source>
        <dbReference type="SAM" id="Phobius"/>
    </source>
</evidence>
<keyword evidence="1" id="KW-0472">Membrane</keyword>
<reference evidence="2 3" key="1">
    <citation type="journal article" date="2021" name="MBio">
        <title>A New Model Trypanosomatid, Novymonas esmeraldas: Genomic Perception of Its 'Candidatus Pandoraea novymonadis' Endosymbiont.</title>
        <authorList>
            <person name="Zakharova A."/>
            <person name="Saura A."/>
            <person name="Butenko A."/>
            <person name="Podesvova L."/>
            <person name="Warmusova S."/>
            <person name="Kostygov A.Y."/>
            <person name="Nenarokova A."/>
            <person name="Lukes J."/>
            <person name="Opperdoes F.R."/>
            <person name="Yurchenko V."/>
        </authorList>
    </citation>
    <scope>NUCLEOTIDE SEQUENCE [LARGE SCALE GENOMIC DNA]</scope>
    <source>
        <strain evidence="2 3">E262AT.01</strain>
    </source>
</reference>
<dbReference type="PANTHER" id="PTHR33297">
    <property type="entry name" value="AMASTIN-LIKE SURFACE PROTEIN-LIKE PROTEIN-RELATED"/>
    <property type="match status" value="1"/>
</dbReference>
<accession>A0AAW0EWK9</accession>
<dbReference type="Proteomes" id="UP001430356">
    <property type="component" value="Unassembled WGS sequence"/>
</dbReference>
<proteinExistence type="predicted"/>
<dbReference type="PANTHER" id="PTHR33297:SF4">
    <property type="entry name" value="AMASTIN"/>
    <property type="match status" value="1"/>
</dbReference>
<dbReference type="InterPro" id="IPR009944">
    <property type="entry name" value="Amastin"/>
</dbReference>
<evidence type="ECO:0000313" key="2">
    <source>
        <dbReference type="EMBL" id="KAK7197472.1"/>
    </source>
</evidence>
<feature type="transmembrane region" description="Helical" evidence="1">
    <location>
        <begin position="154"/>
        <end position="175"/>
    </location>
</feature>
<keyword evidence="1" id="KW-0812">Transmembrane</keyword>
<protein>
    <submittedName>
        <fullName evidence="2">Amastin-like protein</fullName>
    </submittedName>
</protein>
<dbReference type="AlphaFoldDB" id="A0AAW0EWK9"/>
<dbReference type="Pfam" id="PF07344">
    <property type="entry name" value="Amastin"/>
    <property type="match status" value="1"/>
</dbReference>
<keyword evidence="3" id="KW-1185">Reference proteome</keyword>
<sequence>MACRIGIIIYAILQFVAFVLVLVGTPIDMFREKEVDALGNTACLTLWGAKLKCYSTKYDAKTNDLWANCKPRLTRFRAAEAFALISIVLYGVACLFGFIMLCCCSCFRWICLVFNIVGICTSCVTWACMVEAYYRDQGPGITCAKFEGSLKYGAGFALFVAGWCVNIINIVFLMLPC</sequence>